<comment type="caution">
    <text evidence="7">The sequence shown here is derived from an EMBL/GenBank/DDBJ whole genome shotgun (WGS) entry which is preliminary data.</text>
</comment>
<reference evidence="7 8" key="1">
    <citation type="journal article" date="2016" name="Sci. Rep.">
        <title>Metabolic traits of an uncultured archaeal lineage -MSBL1- from brine pools of the Red Sea.</title>
        <authorList>
            <person name="Mwirichia R."/>
            <person name="Alam I."/>
            <person name="Rashid M."/>
            <person name="Vinu M."/>
            <person name="Ba-Alawi W."/>
            <person name="Anthony Kamau A."/>
            <person name="Kamanda Ngugi D."/>
            <person name="Goker M."/>
            <person name="Klenk H.P."/>
            <person name="Bajic V."/>
            <person name="Stingl U."/>
        </authorList>
    </citation>
    <scope>NUCLEOTIDE SEQUENCE [LARGE SCALE GENOMIC DNA]</scope>
    <source>
        <strain evidence="7">SCGC-AAA382K21</strain>
    </source>
</reference>
<dbReference type="Pfam" id="PF01868">
    <property type="entry name" value="RNase_P-MRP_p29"/>
    <property type="match status" value="1"/>
</dbReference>
<comment type="subcellular location">
    <subcellularLocation>
        <location evidence="6">Cytoplasm</location>
    </subcellularLocation>
</comment>
<keyword evidence="3 6" id="KW-0540">Nuclease</keyword>
<dbReference type="EMBL" id="LHYH01000032">
    <property type="protein sequence ID" value="KXB06639.1"/>
    <property type="molecule type" value="Genomic_DNA"/>
</dbReference>
<evidence type="ECO:0000256" key="1">
    <source>
        <dbReference type="ARBA" id="ARBA00022490"/>
    </source>
</evidence>
<evidence type="ECO:0000256" key="6">
    <source>
        <dbReference type="HAMAP-Rule" id="MF_00754"/>
    </source>
</evidence>
<keyword evidence="5 6" id="KW-0378">Hydrolase</keyword>
<dbReference type="InterPro" id="IPR036980">
    <property type="entry name" value="RNase_P/MRP_Rpp29_sf"/>
</dbReference>
<protein>
    <recommendedName>
        <fullName evidence="6">Ribonuclease P protein component 1</fullName>
        <shortName evidence="6">RNase P component 1</shortName>
        <ecNumber evidence="6">3.1.26.5</ecNumber>
    </recommendedName>
    <alternativeName>
        <fullName evidence="6">Rpp29</fullName>
    </alternativeName>
</protein>
<evidence type="ECO:0000256" key="4">
    <source>
        <dbReference type="ARBA" id="ARBA00022759"/>
    </source>
</evidence>
<dbReference type="GO" id="GO:0001682">
    <property type="term" value="P:tRNA 5'-leader removal"/>
    <property type="evidence" value="ECO:0007669"/>
    <property type="project" value="UniProtKB-UniRule"/>
</dbReference>
<name>A0A133VJM9_9EURY</name>
<evidence type="ECO:0000313" key="7">
    <source>
        <dbReference type="EMBL" id="KXB06639.1"/>
    </source>
</evidence>
<dbReference type="AlphaFoldDB" id="A0A133VJM9"/>
<dbReference type="GO" id="GO:0004526">
    <property type="term" value="F:ribonuclease P activity"/>
    <property type="evidence" value="ECO:0007669"/>
    <property type="project" value="UniProtKB-UniRule"/>
</dbReference>
<dbReference type="Gene3D" id="2.30.30.210">
    <property type="entry name" value="Ribonuclease P/MRP, subunit p29"/>
    <property type="match status" value="1"/>
</dbReference>
<keyword evidence="2 6" id="KW-0819">tRNA processing</keyword>
<evidence type="ECO:0000313" key="8">
    <source>
        <dbReference type="Proteomes" id="UP000070504"/>
    </source>
</evidence>
<dbReference type="GO" id="GO:0005737">
    <property type="term" value="C:cytoplasm"/>
    <property type="evidence" value="ECO:0007669"/>
    <property type="project" value="UniProtKB-SubCell"/>
</dbReference>
<keyword evidence="1 6" id="KW-0963">Cytoplasm</keyword>
<dbReference type="EC" id="3.1.26.5" evidence="6"/>
<evidence type="ECO:0000256" key="5">
    <source>
        <dbReference type="ARBA" id="ARBA00022801"/>
    </source>
</evidence>
<comment type="subunit">
    <text evidence="6">Consists of a catalytic RNA component and at least 4-5 protein subunits.</text>
</comment>
<evidence type="ECO:0000256" key="2">
    <source>
        <dbReference type="ARBA" id="ARBA00022694"/>
    </source>
</evidence>
<dbReference type="SUPFAM" id="SSF101744">
    <property type="entry name" value="Rof/RNase P subunit-like"/>
    <property type="match status" value="1"/>
</dbReference>
<keyword evidence="8" id="KW-1185">Reference proteome</keyword>
<dbReference type="InterPro" id="IPR002730">
    <property type="entry name" value="Rpp29/RNP1"/>
</dbReference>
<dbReference type="SMART" id="SM00538">
    <property type="entry name" value="POP4"/>
    <property type="match status" value="1"/>
</dbReference>
<dbReference type="HAMAP" id="MF_00754">
    <property type="entry name" value="RNase_P_1"/>
    <property type="match status" value="1"/>
</dbReference>
<sequence>MSITRENFLQHELIGLKAEVLKAKNTSLEGKEGIIMKERKNVLTLEEDGDLKILPKSGVTLSITLPDGEKVKVDGKSLVARPQDRTKKFR</sequence>
<keyword evidence="4 6" id="KW-0255">Endonuclease</keyword>
<organism evidence="7 8">
    <name type="scientific">candidate division MSBL1 archaeon SCGC-AAA382K21</name>
    <dbReference type="NCBI Taxonomy" id="1698283"/>
    <lineage>
        <taxon>Archaea</taxon>
        <taxon>Methanobacteriati</taxon>
        <taxon>Methanobacteriota</taxon>
        <taxon>candidate division MSBL1</taxon>
    </lineage>
</organism>
<dbReference type="InterPro" id="IPR023538">
    <property type="entry name" value="RNP1"/>
</dbReference>
<comment type="catalytic activity">
    <reaction evidence="6">
        <text>Endonucleolytic cleavage of RNA, removing 5'-extranucleotides from tRNA precursor.</text>
        <dbReference type="EC" id="3.1.26.5"/>
    </reaction>
</comment>
<dbReference type="Proteomes" id="UP000070504">
    <property type="component" value="Unassembled WGS sequence"/>
</dbReference>
<accession>A0A133VJM9</accession>
<comment type="function">
    <text evidence="6">Part of ribonuclease P, a protein complex that generates mature tRNA molecules by cleaving their 5'-ends.</text>
</comment>
<dbReference type="InterPro" id="IPR023534">
    <property type="entry name" value="Rof/RNase_P-like"/>
</dbReference>
<proteinExistence type="inferred from homology"/>
<dbReference type="GO" id="GO:0003723">
    <property type="term" value="F:RNA binding"/>
    <property type="evidence" value="ECO:0007669"/>
    <property type="project" value="InterPro"/>
</dbReference>
<gene>
    <name evidence="6" type="primary">rnp1</name>
    <name evidence="7" type="ORF">AKJ54_01220</name>
</gene>
<dbReference type="GO" id="GO:0030677">
    <property type="term" value="C:ribonuclease P complex"/>
    <property type="evidence" value="ECO:0007669"/>
    <property type="project" value="UniProtKB-UniRule"/>
</dbReference>
<evidence type="ECO:0000256" key="3">
    <source>
        <dbReference type="ARBA" id="ARBA00022722"/>
    </source>
</evidence>
<comment type="similarity">
    <text evidence="6">Belongs to the eukaryotic/archaeal RNase P protein component 1 family.</text>
</comment>